<comment type="similarity">
    <text evidence="5 20">In the N-terminal section; belongs to the N-acetylglucosamine-1-phosphate uridyltransferase family.</text>
</comment>
<comment type="caution">
    <text evidence="22">The sequence shown here is derived from an EMBL/GenBank/DDBJ whole genome shotgun (WGS) entry which is preliminary data.</text>
</comment>
<keyword evidence="8 20" id="KW-0548">Nucleotidyltransferase</keyword>
<dbReference type="GO" id="GO:0071555">
    <property type="term" value="P:cell wall organization"/>
    <property type="evidence" value="ECO:0007669"/>
    <property type="project" value="UniProtKB-KW"/>
</dbReference>
<feature type="binding site" evidence="20">
    <location>
        <position position="150"/>
    </location>
    <ligand>
        <name>UDP-N-acetyl-alpha-D-glucosamine</name>
        <dbReference type="ChEBI" id="CHEBI:57705"/>
    </ligand>
</feature>
<evidence type="ECO:0000256" key="9">
    <source>
        <dbReference type="ARBA" id="ARBA00022723"/>
    </source>
</evidence>
<keyword evidence="23" id="KW-1185">Reference proteome</keyword>
<evidence type="ECO:0000256" key="1">
    <source>
        <dbReference type="ARBA" id="ARBA00004496"/>
    </source>
</evidence>
<feature type="binding site" evidence="20">
    <location>
        <position position="165"/>
    </location>
    <ligand>
        <name>UDP-N-acetyl-alpha-D-glucosamine</name>
        <dbReference type="ChEBI" id="CHEBI:57705"/>
    </ligand>
</feature>
<comment type="pathway">
    <text evidence="3 20">Nucleotide-sugar biosynthesis; UDP-N-acetyl-alpha-D-glucosamine biosynthesis; UDP-N-acetyl-alpha-D-glucosamine from N-acetyl-alpha-D-glucosamine 1-phosphate: step 1/1.</text>
</comment>
<organism evidence="22 23">
    <name type="scientific">Listeria innocua ATCC 33091</name>
    <dbReference type="NCBI Taxonomy" id="1002366"/>
    <lineage>
        <taxon>Bacteria</taxon>
        <taxon>Bacillati</taxon>
        <taxon>Bacillota</taxon>
        <taxon>Bacilli</taxon>
        <taxon>Bacillales</taxon>
        <taxon>Listeriaceae</taxon>
        <taxon>Listeria</taxon>
    </lineage>
</organism>
<keyword evidence="10 20" id="KW-0677">Repeat</keyword>
<feature type="binding site" evidence="20">
    <location>
        <position position="83"/>
    </location>
    <ligand>
        <name>UDP-N-acetyl-alpha-D-glucosamine</name>
        <dbReference type="ChEBI" id="CHEBI:57705"/>
    </ligand>
</feature>
<dbReference type="PROSITE" id="PS00101">
    <property type="entry name" value="HEXAPEP_TRANSFERASES"/>
    <property type="match status" value="1"/>
</dbReference>
<dbReference type="AlphaFoldDB" id="A0AB72Z673"/>
<evidence type="ECO:0000256" key="17">
    <source>
        <dbReference type="ARBA" id="ARBA00048247"/>
    </source>
</evidence>
<dbReference type="GO" id="GO:0009252">
    <property type="term" value="P:peptidoglycan biosynthetic process"/>
    <property type="evidence" value="ECO:0007669"/>
    <property type="project" value="UniProtKB-UniRule"/>
</dbReference>
<dbReference type="EC" id="2.7.7.23" evidence="20"/>
<feature type="region of interest" description="Pyrophosphorylase" evidence="20">
    <location>
        <begin position="1"/>
        <end position="240"/>
    </location>
</feature>
<evidence type="ECO:0000256" key="20">
    <source>
        <dbReference type="HAMAP-Rule" id="MF_01631"/>
    </source>
</evidence>
<evidence type="ECO:0000256" key="3">
    <source>
        <dbReference type="ARBA" id="ARBA00005208"/>
    </source>
</evidence>
<dbReference type="GO" id="GO:0019134">
    <property type="term" value="F:glucosamine-1-phosphate N-acetyltransferase activity"/>
    <property type="evidence" value="ECO:0007669"/>
    <property type="project" value="UniProtKB-UniRule"/>
</dbReference>
<comment type="catalytic activity">
    <reaction evidence="18 20">
        <text>N-acetyl-alpha-D-glucosamine 1-phosphate + UTP + H(+) = UDP-N-acetyl-alpha-D-glucosamine + diphosphate</text>
        <dbReference type="Rhea" id="RHEA:13509"/>
        <dbReference type="ChEBI" id="CHEBI:15378"/>
        <dbReference type="ChEBI" id="CHEBI:33019"/>
        <dbReference type="ChEBI" id="CHEBI:46398"/>
        <dbReference type="ChEBI" id="CHEBI:57705"/>
        <dbReference type="ChEBI" id="CHEBI:57776"/>
        <dbReference type="EC" id="2.7.7.23"/>
    </reaction>
</comment>
<name>A0AB72Z673_LISIO</name>
<comment type="similarity">
    <text evidence="4 20">In the C-terminal section; belongs to the transferase hexapeptide repeat family.</text>
</comment>
<dbReference type="HAMAP" id="MF_01631">
    <property type="entry name" value="GlmU"/>
    <property type="match status" value="1"/>
</dbReference>
<dbReference type="InterPro" id="IPR001451">
    <property type="entry name" value="Hexapep"/>
</dbReference>
<evidence type="ECO:0000256" key="2">
    <source>
        <dbReference type="ARBA" id="ARBA00005166"/>
    </source>
</evidence>
<dbReference type="PANTHER" id="PTHR43584:SF3">
    <property type="entry name" value="BIFUNCTIONAL PROTEIN GLMU"/>
    <property type="match status" value="1"/>
</dbReference>
<evidence type="ECO:0000256" key="18">
    <source>
        <dbReference type="ARBA" id="ARBA00048493"/>
    </source>
</evidence>
<feature type="region of interest" description="N-acetyltransferase" evidence="20">
    <location>
        <begin position="262"/>
        <end position="467"/>
    </location>
</feature>
<feature type="binding site" evidence="20">
    <location>
        <position position="387"/>
    </location>
    <ligand>
        <name>UDP-N-acetyl-alpha-D-glucosamine</name>
        <dbReference type="ChEBI" id="CHEBI:57705"/>
    </ligand>
</feature>
<dbReference type="PANTHER" id="PTHR43584">
    <property type="entry name" value="NUCLEOTIDYL TRANSFERASE"/>
    <property type="match status" value="1"/>
</dbReference>
<dbReference type="EMBL" id="AGCN01000039">
    <property type="protein sequence ID" value="EHN60355.1"/>
    <property type="molecule type" value="Genomic_DNA"/>
</dbReference>
<evidence type="ECO:0000313" key="22">
    <source>
        <dbReference type="EMBL" id="EHN60355.1"/>
    </source>
</evidence>
<comment type="subcellular location">
    <subcellularLocation>
        <location evidence="1 20">Cytoplasm</location>
    </subcellularLocation>
</comment>
<dbReference type="CDD" id="cd02540">
    <property type="entry name" value="GT2_GlmU_N_bac"/>
    <property type="match status" value="1"/>
</dbReference>
<evidence type="ECO:0000256" key="11">
    <source>
        <dbReference type="ARBA" id="ARBA00022842"/>
    </source>
</evidence>
<evidence type="ECO:0000259" key="21">
    <source>
        <dbReference type="Pfam" id="PF00483"/>
    </source>
</evidence>
<feature type="binding site" evidence="20">
    <location>
        <position position="113"/>
    </location>
    <ligand>
        <name>Mg(2+)</name>
        <dbReference type="ChEBI" id="CHEBI:18420"/>
    </ligand>
</feature>
<dbReference type="Gene3D" id="2.160.10.10">
    <property type="entry name" value="Hexapeptide repeat proteins"/>
    <property type="match status" value="1"/>
</dbReference>
<dbReference type="GO" id="GO:0000902">
    <property type="term" value="P:cell morphogenesis"/>
    <property type="evidence" value="ECO:0007669"/>
    <property type="project" value="UniProtKB-UniRule"/>
</dbReference>
<evidence type="ECO:0000256" key="15">
    <source>
        <dbReference type="ARBA" id="ARBA00023315"/>
    </source>
</evidence>
<feature type="binding site" evidence="20">
    <location>
        <begin position="88"/>
        <end position="89"/>
    </location>
    <ligand>
        <name>UDP-N-acetyl-alpha-D-glucosamine</name>
        <dbReference type="ChEBI" id="CHEBI:57705"/>
    </ligand>
</feature>
<keyword evidence="15 20" id="KW-0012">Acyltransferase</keyword>
<keyword evidence="7 20" id="KW-0808">Transferase</keyword>
<feature type="binding site" evidence="20">
    <location>
        <position position="433"/>
    </location>
    <ligand>
        <name>acetyl-CoA</name>
        <dbReference type="ChEBI" id="CHEBI:57288"/>
    </ligand>
</feature>
<dbReference type="GO" id="GO:0008360">
    <property type="term" value="P:regulation of cell shape"/>
    <property type="evidence" value="ECO:0007669"/>
    <property type="project" value="UniProtKB-KW"/>
</dbReference>
<evidence type="ECO:0000256" key="19">
    <source>
        <dbReference type="ARBA" id="ARBA00049628"/>
    </source>
</evidence>
<dbReference type="SUPFAM" id="SSF51161">
    <property type="entry name" value="Trimeric LpxA-like enzymes"/>
    <property type="match status" value="1"/>
</dbReference>
<evidence type="ECO:0000256" key="16">
    <source>
        <dbReference type="ARBA" id="ARBA00023316"/>
    </source>
</evidence>
<feature type="region of interest" description="Linker" evidence="20">
    <location>
        <begin position="241"/>
        <end position="261"/>
    </location>
</feature>
<dbReference type="GO" id="GO:0009245">
    <property type="term" value="P:lipid A biosynthetic process"/>
    <property type="evidence" value="ECO:0007669"/>
    <property type="project" value="UniProtKB-UniRule"/>
</dbReference>
<keyword evidence="12 20" id="KW-0133">Cell shape</keyword>
<dbReference type="Pfam" id="PF00483">
    <property type="entry name" value="NTP_transferase"/>
    <property type="match status" value="1"/>
</dbReference>
<evidence type="ECO:0000256" key="5">
    <source>
        <dbReference type="ARBA" id="ARBA00007947"/>
    </source>
</evidence>
<comment type="pathway">
    <text evidence="20">Bacterial outer membrane biogenesis; LPS lipid A biosynthesis.</text>
</comment>
<dbReference type="GO" id="GO:0016020">
    <property type="term" value="C:membrane"/>
    <property type="evidence" value="ECO:0007669"/>
    <property type="project" value="GOC"/>
</dbReference>
<dbReference type="NCBIfam" id="TIGR01173">
    <property type="entry name" value="glmU"/>
    <property type="match status" value="1"/>
</dbReference>
<dbReference type="GO" id="GO:0000287">
    <property type="term" value="F:magnesium ion binding"/>
    <property type="evidence" value="ECO:0007669"/>
    <property type="project" value="UniProtKB-UniRule"/>
</dbReference>
<evidence type="ECO:0000256" key="13">
    <source>
        <dbReference type="ARBA" id="ARBA00022984"/>
    </source>
</evidence>
<protein>
    <recommendedName>
        <fullName evidence="20">Bifunctional protein GlmU</fullName>
    </recommendedName>
    <domain>
        <recommendedName>
            <fullName evidence="20">UDP-N-acetylglucosamine pyrophosphorylase</fullName>
            <ecNumber evidence="20">2.7.7.23</ecNumber>
        </recommendedName>
        <alternativeName>
            <fullName evidence="20">N-acetylglucosamine-1-phosphate uridyltransferase</fullName>
        </alternativeName>
    </domain>
    <domain>
        <recommendedName>
            <fullName evidence="20">Glucosamine-1-phosphate N-acetyltransferase</fullName>
            <ecNumber evidence="20">2.3.1.157</ecNumber>
        </recommendedName>
    </domain>
</protein>
<accession>A0AB72Z673</accession>
<evidence type="ECO:0000256" key="14">
    <source>
        <dbReference type="ARBA" id="ARBA00023268"/>
    </source>
</evidence>
<feature type="binding site" evidence="20">
    <location>
        <position position="450"/>
    </location>
    <ligand>
        <name>acetyl-CoA</name>
        <dbReference type="ChEBI" id="CHEBI:57288"/>
    </ligand>
</feature>
<keyword evidence="11 20" id="KW-0460">Magnesium</keyword>
<dbReference type="NCBIfam" id="NF010934">
    <property type="entry name" value="PRK14354.1"/>
    <property type="match status" value="1"/>
</dbReference>
<keyword evidence="14 20" id="KW-0511">Multifunctional enzyme</keyword>
<feature type="binding site" evidence="20">
    <location>
        <begin position="396"/>
        <end position="397"/>
    </location>
    <ligand>
        <name>acetyl-CoA</name>
        <dbReference type="ChEBI" id="CHEBI:57288"/>
    </ligand>
</feature>
<sequence length="467" mass="51098">MNSEYWRFYIMSKRYAVVLAAGQGTRMKSKLYKVLHPVCGKPMVEHVVDQISTLDVDKVVTIVGHGAEKVQEHLAGKSEFVKQDEQLGTAHAVLQAKSELAGKDGVTLVVCGDTPLIEASTMEALLKYHHEKRAKATILTTVIEDPTGYGRIIRDDLGIVEKIVEHKDATEKEQRISEINTGTYCFDNKALFEALENVSNDNVQGEYYLPDVIKILKDADEVVAAYKMESFEESLGVNDRIALAEASKLMQRRINENHMRNGVTLVNPENTYIDIDVKIGQDTVIEPGVMLRGKTVIGGDCVVTSGSEIVSSVIGERVHVRNSSIFESKVGDDVQIGPYAHLRPESDIHNHVKIGNYVETKKAVVGEGTKLPHFIYMGDAEIGKNVNVGCGSIAVNYDGKNKAKTIIGDNVFVGCNSNLIAPVKVGDRAFIAAGSTITKDVPEDALGIARAKQDNKLGYAKHLNHGK</sequence>
<comment type="cofactor">
    <cofactor evidence="20">
        <name>Mg(2+)</name>
        <dbReference type="ChEBI" id="CHEBI:18420"/>
    </cofactor>
    <text evidence="20">Binds 1 Mg(2+) ion per subunit.</text>
</comment>
<dbReference type="SUPFAM" id="SSF53448">
    <property type="entry name" value="Nucleotide-diphospho-sugar transferases"/>
    <property type="match status" value="1"/>
</dbReference>
<feature type="binding site" evidence="20">
    <location>
        <position position="376"/>
    </location>
    <ligand>
        <name>UDP-N-acetyl-alpha-D-glucosamine</name>
        <dbReference type="ChEBI" id="CHEBI:57705"/>
    </ligand>
</feature>
<keyword evidence="13 20" id="KW-0573">Peptidoglycan synthesis</keyword>
<feature type="binding site" evidence="20">
    <location>
        <position position="33"/>
    </location>
    <ligand>
        <name>UDP-N-acetyl-alpha-D-glucosamine</name>
        <dbReference type="ChEBI" id="CHEBI:57705"/>
    </ligand>
</feature>
<evidence type="ECO:0000256" key="8">
    <source>
        <dbReference type="ARBA" id="ARBA00022695"/>
    </source>
</evidence>
<dbReference type="InterPro" id="IPR050065">
    <property type="entry name" value="GlmU-like"/>
</dbReference>
<dbReference type="InterPro" id="IPR029044">
    <property type="entry name" value="Nucleotide-diphossugar_trans"/>
</dbReference>
<comment type="catalytic activity">
    <reaction evidence="17 20">
        <text>alpha-D-glucosamine 1-phosphate + acetyl-CoA = N-acetyl-alpha-D-glucosamine 1-phosphate + CoA + H(+)</text>
        <dbReference type="Rhea" id="RHEA:13725"/>
        <dbReference type="ChEBI" id="CHEBI:15378"/>
        <dbReference type="ChEBI" id="CHEBI:57287"/>
        <dbReference type="ChEBI" id="CHEBI:57288"/>
        <dbReference type="ChEBI" id="CHEBI:57776"/>
        <dbReference type="ChEBI" id="CHEBI:58516"/>
        <dbReference type="EC" id="2.3.1.157"/>
    </reaction>
</comment>
<comment type="subunit">
    <text evidence="20">Homotrimer.</text>
</comment>
<gene>
    <name evidence="20" type="primary">glmU</name>
    <name evidence="22" type="ORF">HMPREF0557_02542</name>
</gene>
<dbReference type="CDD" id="cd03353">
    <property type="entry name" value="LbH_GlmU_C"/>
    <property type="match status" value="1"/>
</dbReference>
<dbReference type="GO" id="GO:0003977">
    <property type="term" value="F:UDP-N-acetylglucosamine diphosphorylase activity"/>
    <property type="evidence" value="ECO:0007669"/>
    <property type="project" value="UniProtKB-UniRule"/>
</dbReference>
<dbReference type="GO" id="GO:0005737">
    <property type="term" value="C:cytoplasm"/>
    <property type="evidence" value="ECO:0007669"/>
    <property type="project" value="UniProtKB-SubCell"/>
</dbReference>
<dbReference type="InterPro" id="IPR005882">
    <property type="entry name" value="Bifunctional_GlmU"/>
</dbReference>
<reference evidence="22 23" key="1">
    <citation type="submission" date="2011-08" db="EMBL/GenBank/DDBJ databases">
        <authorList>
            <person name="Weinstock G."/>
            <person name="Sodergren E."/>
            <person name="Clifton S."/>
            <person name="Fulton L."/>
            <person name="Fulton B."/>
            <person name="Courtney L."/>
            <person name="Fronick C."/>
            <person name="Harrison M."/>
            <person name="Strong C."/>
            <person name="Farmer C."/>
            <person name="Delahaunty K."/>
            <person name="Markovic C."/>
            <person name="Hall O."/>
            <person name="Minx P."/>
            <person name="Tomlinson C."/>
            <person name="Mitreva M."/>
            <person name="Hou S."/>
            <person name="Chen J."/>
            <person name="Wollam A."/>
            <person name="Pepin K.H."/>
            <person name="Johnson M."/>
            <person name="Bhonagiri V."/>
            <person name="Zhang X."/>
            <person name="Suruliraj S."/>
            <person name="Warren W."/>
            <person name="Chinwalla A."/>
            <person name="Mardis E.R."/>
            <person name="Wilson R.K."/>
        </authorList>
    </citation>
    <scope>NUCLEOTIDE SEQUENCE [LARGE SCALE GENOMIC DNA]</scope>
    <source>
        <strain evidence="22 23">ATCC 33091</strain>
    </source>
</reference>
<keyword evidence="9 20" id="KW-0479">Metal-binding</keyword>
<dbReference type="Proteomes" id="UP000003597">
    <property type="component" value="Unassembled WGS sequence"/>
</dbReference>
<dbReference type="InterPro" id="IPR005835">
    <property type="entry name" value="NTP_transferase_dom"/>
</dbReference>
<feature type="binding site" evidence="20">
    <location>
        <position position="361"/>
    </location>
    <ligand>
        <name>UDP-N-acetyl-alpha-D-glucosamine</name>
        <dbReference type="ChEBI" id="CHEBI:57705"/>
    </ligand>
</feature>
<feature type="domain" description="Nucleotidyl transferase" evidence="21">
    <location>
        <begin position="16"/>
        <end position="227"/>
    </location>
</feature>
<comment type="function">
    <text evidence="19 20">Catalyzes the last two sequential reactions in the de novo biosynthetic pathway for UDP-N-acetylglucosamine (UDP-GlcNAc). The C-terminal domain catalyzes the transfer of acetyl group from acetyl coenzyme A to glucosamine-1-phosphate (GlcN-1-P) to produce N-acetylglucosamine-1-phosphate (GlcNAc-1-P), which is converted into UDP-GlcNAc by the transfer of uridine 5-monophosphate (from uridine 5-triphosphate), a reaction catalyzed by the N-terminal domain.</text>
</comment>
<proteinExistence type="inferred from homology"/>
<evidence type="ECO:0000256" key="4">
    <source>
        <dbReference type="ARBA" id="ARBA00007707"/>
    </source>
</evidence>
<keyword evidence="6 20" id="KW-0963">Cytoplasm</keyword>
<comment type="pathway">
    <text evidence="2 20">Nucleotide-sugar biosynthesis; UDP-N-acetyl-alpha-D-glucosamine biosynthesis; N-acetyl-alpha-D-glucosamine 1-phosphate from alpha-D-glucosamine 6-phosphate (route II): step 2/2.</text>
</comment>
<feature type="binding site" evidence="20">
    <location>
        <position position="238"/>
    </location>
    <ligand>
        <name>UDP-N-acetyl-alpha-D-glucosamine</name>
        <dbReference type="ChEBI" id="CHEBI:57705"/>
    </ligand>
</feature>
<comment type="caution">
    <text evidence="20">Lacks conserved residue(s) required for the propagation of feature annotation.</text>
</comment>
<feature type="active site" description="Proton acceptor" evidence="20">
    <location>
        <position position="373"/>
    </location>
</feature>
<dbReference type="Gene3D" id="3.90.550.10">
    <property type="entry name" value="Spore Coat Polysaccharide Biosynthesis Protein SpsA, Chain A"/>
    <property type="match status" value="1"/>
</dbReference>
<feature type="binding site" evidence="20">
    <location>
        <begin position="19"/>
        <end position="22"/>
    </location>
    <ligand>
        <name>UDP-N-acetyl-alpha-D-glucosamine</name>
        <dbReference type="ChEBI" id="CHEBI:57705"/>
    </ligand>
</feature>
<evidence type="ECO:0000313" key="23">
    <source>
        <dbReference type="Proteomes" id="UP000003597"/>
    </source>
</evidence>
<dbReference type="InterPro" id="IPR018357">
    <property type="entry name" value="Hexapep_transf_CS"/>
</dbReference>
<evidence type="ECO:0000256" key="10">
    <source>
        <dbReference type="ARBA" id="ARBA00022737"/>
    </source>
</evidence>
<evidence type="ECO:0000256" key="6">
    <source>
        <dbReference type="ARBA" id="ARBA00022490"/>
    </source>
</evidence>
<dbReference type="GO" id="GO:0006048">
    <property type="term" value="P:UDP-N-acetylglucosamine biosynthetic process"/>
    <property type="evidence" value="ECO:0007669"/>
    <property type="project" value="InterPro"/>
</dbReference>
<feature type="binding site" evidence="20">
    <location>
        <position position="238"/>
    </location>
    <ligand>
        <name>Mg(2+)</name>
        <dbReference type="ChEBI" id="CHEBI:18420"/>
    </ligand>
</feature>
<feature type="binding site" evidence="20">
    <location>
        <position position="180"/>
    </location>
    <ligand>
        <name>UDP-N-acetyl-alpha-D-glucosamine</name>
        <dbReference type="ChEBI" id="CHEBI:57705"/>
    </ligand>
</feature>
<evidence type="ECO:0000256" key="12">
    <source>
        <dbReference type="ARBA" id="ARBA00022960"/>
    </source>
</evidence>
<dbReference type="InterPro" id="IPR011004">
    <property type="entry name" value="Trimer_LpxA-like_sf"/>
</dbReference>
<dbReference type="Pfam" id="PF00132">
    <property type="entry name" value="Hexapep"/>
    <property type="match status" value="2"/>
</dbReference>
<feature type="binding site" evidence="20">
    <location>
        <position position="343"/>
    </location>
    <ligand>
        <name>UDP-N-acetyl-alpha-D-glucosamine</name>
        <dbReference type="ChEBI" id="CHEBI:57705"/>
    </ligand>
</feature>
<dbReference type="InterPro" id="IPR038009">
    <property type="entry name" value="GlmU_C_LbH"/>
</dbReference>
<evidence type="ECO:0000256" key="7">
    <source>
        <dbReference type="ARBA" id="ARBA00022679"/>
    </source>
</evidence>
<keyword evidence="16 20" id="KW-0961">Cell wall biogenesis/degradation</keyword>
<dbReference type="EC" id="2.3.1.157" evidence="20"/>